<dbReference type="AlphaFoldDB" id="A0AAE0GEJ9"/>
<name>A0AAE0GEJ9_9CHLO</name>
<sequence length="236" mass="25882">MLPWRATLFVFLASPQLTSPQSTCPSIVNTCPSLGLSDCPSTAPWYEVNDTSAGTYAHIISSTSCPAEVWTDHCSSNSACYRLAEYRIPETPRYLSTPIYFGTTTGIHEAVGVTLDGIPIWAPLDELDEDRPFKEWSTTGECNGVPSSLGEYHYNGVPKCLFERTVVSSLEHSPLLGYMFDGFGIYGQLDVYGQFPDDLDACNGHVSSLPDGTRRYHYHFTDYLGAASDATSFDVG</sequence>
<feature type="chain" id="PRO_5041965925" description="YHYH domain-containing protein" evidence="1">
    <location>
        <begin position="21"/>
        <end position="236"/>
    </location>
</feature>
<evidence type="ECO:0000313" key="3">
    <source>
        <dbReference type="EMBL" id="KAK3276669.1"/>
    </source>
</evidence>
<gene>
    <name evidence="3" type="ORF">CYMTET_15277</name>
</gene>
<organism evidence="3 4">
    <name type="scientific">Cymbomonas tetramitiformis</name>
    <dbReference type="NCBI Taxonomy" id="36881"/>
    <lineage>
        <taxon>Eukaryota</taxon>
        <taxon>Viridiplantae</taxon>
        <taxon>Chlorophyta</taxon>
        <taxon>Pyramimonadophyceae</taxon>
        <taxon>Pyramimonadales</taxon>
        <taxon>Pyramimonadaceae</taxon>
        <taxon>Cymbomonas</taxon>
    </lineage>
</organism>
<comment type="caution">
    <text evidence="3">The sequence shown here is derived from an EMBL/GenBank/DDBJ whole genome shotgun (WGS) entry which is preliminary data.</text>
</comment>
<feature type="signal peptide" evidence="1">
    <location>
        <begin position="1"/>
        <end position="20"/>
    </location>
</feature>
<feature type="domain" description="YHYH" evidence="2">
    <location>
        <begin position="85"/>
        <end position="189"/>
    </location>
</feature>
<reference evidence="3 4" key="1">
    <citation type="journal article" date="2015" name="Genome Biol. Evol.">
        <title>Comparative Genomics of a Bacterivorous Green Alga Reveals Evolutionary Causalities and Consequences of Phago-Mixotrophic Mode of Nutrition.</title>
        <authorList>
            <person name="Burns J.A."/>
            <person name="Paasch A."/>
            <person name="Narechania A."/>
            <person name="Kim E."/>
        </authorList>
    </citation>
    <scope>NUCLEOTIDE SEQUENCE [LARGE SCALE GENOMIC DNA]</scope>
    <source>
        <strain evidence="3 4">PLY_AMNH</strain>
    </source>
</reference>
<feature type="non-terminal residue" evidence="3">
    <location>
        <position position="236"/>
    </location>
</feature>
<keyword evidence="4" id="KW-1185">Reference proteome</keyword>
<accession>A0AAE0GEJ9</accession>
<dbReference type="Proteomes" id="UP001190700">
    <property type="component" value="Unassembled WGS sequence"/>
</dbReference>
<evidence type="ECO:0000259" key="2">
    <source>
        <dbReference type="Pfam" id="PF14240"/>
    </source>
</evidence>
<protein>
    <recommendedName>
        <fullName evidence="2">YHYH domain-containing protein</fullName>
    </recommendedName>
</protein>
<dbReference type="EMBL" id="LGRX02006440">
    <property type="protein sequence ID" value="KAK3276669.1"/>
    <property type="molecule type" value="Genomic_DNA"/>
</dbReference>
<evidence type="ECO:0000313" key="4">
    <source>
        <dbReference type="Proteomes" id="UP001190700"/>
    </source>
</evidence>
<dbReference type="InterPro" id="IPR025924">
    <property type="entry name" value="YHYH_dom"/>
</dbReference>
<evidence type="ECO:0000256" key="1">
    <source>
        <dbReference type="SAM" id="SignalP"/>
    </source>
</evidence>
<dbReference type="Pfam" id="PF14240">
    <property type="entry name" value="YHYH"/>
    <property type="match status" value="1"/>
</dbReference>
<keyword evidence="1" id="KW-0732">Signal</keyword>
<proteinExistence type="predicted"/>